<feature type="compositionally biased region" description="Low complexity" evidence="1">
    <location>
        <begin position="273"/>
        <end position="297"/>
    </location>
</feature>
<protein>
    <recommendedName>
        <fullName evidence="3">Monodehydroascorbate reductase</fullName>
    </recommendedName>
</protein>
<accession>A0A6L2NF58</accession>
<organism evidence="2">
    <name type="scientific">Tanacetum cinerariifolium</name>
    <name type="common">Dalmatian daisy</name>
    <name type="synonym">Chrysanthemum cinerariifolium</name>
    <dbReference type="NCBI Taxonomy" id="118510"/>
    <lineage>
        <taxon>Eukaryota</taxon>
        <taxon>Viridiplantae</taxon>
        <taxon>Streptophyta</taxon>
        <taxon>Embryophyta</taxon>
        <taxon>Tracheophyta</taxon>
        <taxon>Spermatophyta</taxon>
        <taxon>Magnoliopsida</taxon>
        <taxon>eudicotyledons</taxon>
        <taxon>Gunneridae</taxon>
        <taxon>Pentapetalae</taxon>
        <taxon>asterids</taxon>
        <taxon>campanulids</taxon>
        <taxon>Asterales</taxon>
        <taxon>Asteraceae</taxon>
        <taxon>Asteroideae</taxon>
        <taxon>Anthemideae</taxon>
        <taxon>Anthemidinae</taxon>
        <taxon>Tanacetum</taxon>
    </lineage>
</organism>
<feature type="region of interest" description="Disordered" evidence="1">
    <location>
        <begin position="1"/>
        <end position="28"/>
    </location>
</feature>
<feature type="region of interest" description="Disordered" evidence="1">
    <location>
        <begin position="245"/>
        <end position="316"/>
    </location>
</feature>
<dbReference type="AlphaFoldDB" id="A0A6L2NF58"/>
<evidence type="ECO:0000313" key="2">
    <source>
        <dbReference type="EMBL" id="GEU84871.1"/>
    </source>
</evidence>
<dbReference type="EMBL" id="BKCJ010008987">
    <property type="protein sequence ID" value="GEU84871.1"/>
    <property type="molecule type" value="Genomic_DNA"/>
</dbReference>
<feature type="region of interest" description="Disordered" evidence="1">
    <location>
        <begin position="345"/>
        <end position="435"/>
    </location>
</feature>
<proteinExistence type="predicted"/>
<gene>
    <name evidence="2" type="ORF">Tci_056849</name>
</gene>
<comment type="caution">
    <text evidence="2">The sequence shown here is derived from an EMBL/GenBank/DDBJ whole genome shotgun (WGS) entry which is preliminary data.</text>
</comment>
<sequence length="790" mass="89736">MQIQRLDDVNVNAPAEQAPAMAPPTRTNDQILPRSSWVTVGKSNYYLDVEKSQSNLIYKIDFWDTVRYVKNSESYSCQLDKQWFDLNKDTLRDALQITPVDNNNLFSSPPTPDVLINFVNHLGYPKVIRLLSAVMTNDMYQPWRALTTILWGVVNRAHIDYAKRMWEEFTQSIHSFIKDKKNMALNTQGKKKANPLVIPSVSAKGTKREVFGMPILNDLITANIRGGQYYNEYLEKVAKHQRYLAGEEGSDTDSPTPKPAKATKPKETKKYKPLAPKAAPVTKPAAAKASKSTSSQQPKHKPTPAMPQEHKSTSPLRLVDEFVDEGVLKNEPRFDDEKANLQRAVAKSLKDVHPTHRGPLPPVVFREPDSGRRQPLPEGGLDPSDSAESRPLPSQRVHTGSSLDPMDEGLSFDDQFFNDKPSKAENEKTTAETESESIVFITIQQDTSAIPPMTIPVIDLTSKPDSPKKLENLNIPQQVSKAVDEIVTDAVDWAIQASLRDRFRDLPEADMKEILHQRMWETNSCLANEDHKNLYEAPKKSMVNLTQNWWKPLSEEDRPATPEPAWSIPSFDLTVPMNNWASALASTYAPPPENSLLAQTDDMAIFIDCKPLPLGGQPGQVTIQTDFFFNKYLEYLRYGSKGGRPALSISKMKAAYYPDVGLEQMVPDEMWIEEECKHTSESDHKAVQTHKRILSVVRIKVLPLYGYDYMKKIILRRSDLKENIISERDFKYLYPSNFEDLYLLNLQGHLNHPPPKDKKTLTTAVNLWTRNFVIRQWVEDFQLGIESYQS</sequence>
<feature type="compositionally biased region" description="Basic and acidic residues" evidence="1">
    <location>
        <begin position="420"/>
        <end position="431"/>
    </location>
</feature>
<feature type="compositionally biased region" description="Low complexity" evidence="1">
    <location>
        <begin position="13"/>
        <end position="24"/>
    </location>
</feature>
<name>A0A6L2NF58_TANCI</name>
<evidence type="ECO:0000256" key="1">
    <source>
        <dbReference type="SAM" id="MobiDB-lite"/>
    </source>
</evidence>
<evidence type="ECO:0008006" key="3">
    <source>
        <dbReference type="Google" id="ProtNLM"/>
    </source>
</evidence>
<reference evidence="2" key="1">
    <citation type="journal article" date="2019" name="Sci. Rep.">
        <title>Draft genome of Tanacetum cinerariifolium, the natural source of mosquito coil.</title>
        <authorList>
            <person name="Yamashiro T."/>
            <person name="Shiraishi A."/>
            <person name="Satake H."/>
            <person name="Nakayama K."/>
        </authorList>
    </citation>
    <scope>NUCLEOTIDE SEQUENCE</scope>
</reference>